<comment type="catalytic activity">
    <reaction evidence="14">
        <text>propanoyl-CoA + glyoxylate + H2O = 3-methylmalate + CoA + H(+)</text>
        <dbReference type="Rhea" id="RHEA:47628"/>
        <dbReference type="ChEBI" id="CHEBI:15377"/>
        <dbReference type="ChEBI" id="CHEBI:15378"/>
        <dbReference type="ChEBI" id="CHEBI:36655"/>
        <dbReference type="ChEBI" id="CHEBI:57287"/>
        <dbReference type="ChEBI" id="CHEBI:57392"/>
        <dbReference type="ChEBI" id="CHEBI:87810"/>
    </reaction>
</comment>
<keyword evidence="11" id="KW-0496">Mitochondrion</keyword>
<dbReference type="InterPro" id="IPR040186">
    <property type="entry name" value="Citramalyl-CoA_lyase"/>
</dbReference>
<evidence type="ECO:0000256" key="24">
    <source>
        <dbReference type="PIRSR" id="PIRSR015582-1"/>
    </source>
</evidence>
<evidence type="ECO:0000256" key="1">
    <source>
        <dbReference type="ARBA" id="ARBA00001946"/>
    </source>
</evidence>
<dbReference type="PANTHER" id="PTHR11105">
    <property type="entry name" value="CITRATE LYASE SUBUNIT BETA-RELATED"/>
    <property type="match status" value="1"/>
</dbReference>
<evidence type="ECO:0000256" key="8">
    <source>
        <dbReference type="ARBA" id="ARBA00022842"/>
    </source>
</evidence>
<feature type="binding site" evidence="24">
    <location>
        <position position="155"/>
    </location>
    <ligand>
        <name>substrate</name>
    </ligand>
</feature>
<evidence type="ECO:0000256" key="18">
    <source>
        <dbReference type="ARBA" id="ARBA00066460"/>
    </source>
</evidence>
<comment type="subunit">
    <text evidence="3">Homotrimer.</text>
</comment>
<dbReference type="GO" id="GO:0005739">
    <property type="term" value="C:mitochondrion"/>
    <property type="evidence" value="ECO:0007669"/>
    <property type="project" value="UniProtKB-SubCell"/>
</dbReference>
<dbReference type="EC" id="2.3.3.9" evidence="4"/>
<dbReference type="GO" id="GO:0004474">
    <property type="term" value="F:malate synthase activity"/>
    <property type="evidence" value="ECO:0007669"/>
    <property type="project" value="UniProtKB-EC"/>
</dbReference>
<dbReference type="InterPro" id="IPR015813">
    <property type="entry name" value="Pyrv/PenolPyrv_kinase-like_dom"/>
</dbReference>
<dbReference type="GO" id="GO:0106064">
    <property type="term" value="P:regulation of cobalamin metabolic process"/>
    <property type="evidence" value="ECO:0007669"/>
    <property type="project" value="TreeGrafter"/>
</dbReference>
<dbReference type="Pfam" id="PF03328">
    <property type="entry name" value="HpcH_HpaI"/>
    <property type="match status" value="1"/>
</dbReference>
<evidence type="ECO:0000256" key="21">
    <source>
        <dbReference type="ARBA" id="ARBA00076231"/>
    </source>
</evidence>
<comment type="similarity">
    <text evidence="17">Belongs to the HpcH/HpaI aldolase family. Citrate lyase beta subunit-like subfamily.</text>
</comment>
<keyword evidence="6 25" id="KW-0479">Metal-binding</keyword>
<dbReference type="InterPro" id="IPR040442">
    <property type="entry name" value="Pyrv_kinase-like_dom_sf"/>
</dbReference>
<dbReference type="GO" id="GO:0047777">
    <property type="term" value="F:(S)-citramalyl-CoA lyase activity"/>
    <property type="evidence" value="ECO:0007669"/>
    <property type="project" value="UniProtKB-EC"/>
</dbReference>
<evidence type="ECO:0000256" key="11">
    <source>
        <dbReference type="ARBA" id="ARBA00023128"/>
    </source>
</evidence>
<keyword evidence="9" id="KW-0809">Transit peptide</keyword>
<sequence>MFFLKSLNHVNKLSNSIKNVISVRYYRPRRALMYVPGDSSRKLTKAFNLDVDCIAMDCEDGVAMNKKDEARETIRNILNHEKVIVKRDFDRAVRVNCIGSGLCEEDLKALLTAKFLPDTVLLPKVESVEHIQWFAEKVNALIKGNGNVDFVIFIENPIGLINSHQICRAAVDLAQTGKFTPSSIVFGSDDFCAALGATRSEDGVELLYARQKTVLIAKAFNLQAIDRVHIEFKDLIGLRKYCEQGARMGYTGKQVIHPDQVPIVQEAFLPSKTQFEWATGLLTAFNEYQKKGAGAFVYKGAMIDKPTMKQAQNIVDVYESTKNA</sequence>
<reference evidence="28" key="1">
    <citation type="submission" date="2023-01" db="EMBL/GenBank/DDBJ databases">
        <title>Key to firefly adult light organ development and bioluminescence: homeobox transcription factors regulate luciferase expression and transportation to peroxisome.</title>
        <authorList>
            <person name="Fu X."/>
        </authorList>
    </citation>
    <scope>NUCLEOTIDE SEQUENCE [LARGE SCALE GENOMIC DNA]</scope>
</reference>
<evidence type="ECO:0000256" key="7">
    <source>
        <dbReference type="ARBA" id="ARBA00022801"/>
    </source>
</evidence>
<evidence type="ECO:0000256" key="12">
    <source>
        <dbReference type="ARBA" id="ARBA00023239"/>
    </source>
</evidence>
<evidence type="ECO:0000256" key="4">
    <source>
        <dbReference type="ARBA" id="ARBA00012636"/>
    </source>
</evidence>
<evidence type="ECO:0000256" key="9">
    <source>
        <dbReference type="ARBA" id="ARBA00022946"/>
    </source>
</evidence>
<evidence type="ECO:0000256" key="5">
    <source>
        <dbReference type="ARBA" id="ARBA00022679"/>
    </source>
</evidence>
<dbReference type="InterPro" id="IPR011206">
    <property type="entry name" value="Citrate_lyase_beta/mcl1/mcl2"/>
</dbReference>
<protein>
    <recommendedName>
        <fullName evidence="20">Citramalyl-CoA lyase, mitochondrial</fullName>
        <ecNumber evidence="4">2.3.3.9</ecNumber>
        <ecNumber evidence="18">3.1.2.30</ecNumber>
        <ecNumber evidence="19">4.1.3.25</ecNumber>
    </recommendedName>
    <alternativeName>
        <fullName evidence="22">(3S)-malyl-CoA thioesterase</fullName>
    </alternativeName>
    <alternativeName>
        <fullName evidence="23">Beta-methylmalate synthase</fullName>
    </alternativeName>
    <alternativeName>
        <fullName evidence="21">Malate synthase</fullName>
    </alternativeName>
</protein>
<dbReference type="Proteomes" id="UP001353858">
    <property type="component" value="Unassembled WGS sequence"/>
</dbReference>
<evidence type="ECO:0000256" key="13">
    <source>
        <dbReference type="ARBA" id="ARBA00047918"/>
    </source>
</evidence>
<comment type="function">
    <text evidence="16">Mitochondrial citramalyl-CoA lyase indirectly involved in the vitamin B12 metabolism. Converts citramalyl-CoA into acetyl-CoA and pyruvate in the C5-dicarboxylate catabolism pathway. The C5-dicarboxylate catabolism pathway is required to detoxify itaconate, a vitamin B12-poisoning metabolite. Also acts as a malate synthase in vitro, converting glyoxylate and acetyl-CoA to malate. Also displays malyl-CoA thioesterase activity. Also acts as a beta-methylmalate synthase in vitro, by mediating conversion of glyoxylate and propionyl-CoA to beta-methylmalate. Also has very weak citramalate synthase activity in vitro.</text>
</comment>
<evidence type="ECO:0000256" key="14">
    <source>
        <dbReference type="ARBA" id="ARBA00051623"/>
    </source>
</evidence>
<evidence type="ECO:0000256" key="23">
    <source>
        <dbReference type="ARBA" id="ARBA00083020"/>
    </source>
</evidence>
<evidence type="ECO:0000256" key="16">
    <source>
        <dbReference type="ARBA" id="ARBA00055540"/>
    </source>
</evidence>
<dbReference type="FunFam" id="3.20.20.60:FF:000014">
    <property type="entry name" value="Citrate lyase subunit beta-like protein"/>
    <property type="match status" value="1"/>
</dbReference>
<organism evidence="27 28">
    <name type="scientific">Aquatica leii</name>
    <dbReference type="NCBI Taxonomy" id="1421715"/>
    <lineage>
        <taxon>Eukaryota</taxon>
        <taxon>Metazoa</taxon>
        <taxon>Ecdysozoa</taxon>
        <taxon>Arthropoda</taxon>
        <taxon>Hexapoda</taxon>
        <taxon>Insecta</taxon>
        <taxon>Pterygota</taxon>
        <taxon>Neoptera</taxon>
        <taxon>Endopterygota</taxon>
        <taxon>Coleoptera</taxon>
        <taxon>Polyphaga</taxon>
        <taxon>Elateriformia</taxon>
        <taxon>Elateroidea</taxon>
        <taxon>Lampyridae</taxon>
        <taxon>Luciolinae</taxon>
        <taxon>Aquatica</taxon>
    </lineage>
</organism>
<dbReference type="PIRSF" id="PIRSF015582">
    <property type="entry name" value="Cit_lyase_B"/>
    <property type="match status" value="1"/>
</dbReference>
<comment type="subcellular location">
    <subcellularLocation>
        <location evidence="2">Mitochondrion</location>
    </subcellularLocation>
</comment>
<keyword evidence="28" id="KW-1185">Reference proteome</keyword>
<dbReference type="SUPFAM" id="SSF51621">
    <property type="entry name" value="Phosphoenolpyruvate/pyruvate domain"/>
    <property type="match status" value="1"/>
</dbReference>
<keyword evidence="8 25" id="KW-0460">Magnesium</keyword>
<dbReference type="EMBL" id="JARPUR010000006">
    <property type="protein sequence ID" value="KAK4874933.1"/>
    <property type="molecule type" value="Genomic_DNA"/>
</dbReference>
<comment type="cofactor">
    <cofactor evidence="1">
        <name>Mg(2+)</name>
        <dbReference type="ChEBI" id="CHEBI:18420"/>
    </cofactor>
</comment>
<evidence type="ECO:0000256" key="25">
    <source>
        <dbReference type="PIRSR" id="PIRSR015582-2"/>
    </source>
</evidence>
<dbReference type="GO" id="GO:0016787">
    <property type="term" value="F:hydrolase activity"/>
    <property type="evidence" value="ECO:0007669"/>
    <property type="project" value="UniProtKB-KW"/>
</dbReference>
<evidence type="ECO:0000256" key="22">
    <source>
        <dbReference type="ARBA" id="ARBA00076788"/>
    </source>
</evidence>
<evidence type="ECO:0000256" key="15">
    <source>
        <dbReference type="ARBA" id="ARBA00051672"/>
    </source>
</evidence>
<evidence type="ECO:0000256" key="19">
    <source>
        <dbReference type="ARBA" id="ARBA00066840"/>
    </source>
</evidence>
<feature type="binding site" evidence="25">
    <location>
        <position position="155"/>
    </location>
    <ligand>
        <name>Mg(2+)</name>
        <dbReference type="ChEBI" id="CHEBI:18420"/>
    </ligand>
</feature>
<feature type="domain" description="HpcH/HpaI aldolase/citrate lyase" evidence="26">
    <location>
        <begin position="30"/>
        <end position="258"/>
    </location>
</feature>
<evidence type="ECO:0000256" key="20">
    <source>
        <dbReference type="ARBA" id="ARBA00072098"/>
    </source>
</evidence>
<dbReference type="GO" id="GO:0046872">
    <property type="term" value="F:metal ion binding"/>
    <property type="evidence" value="ECO:0007669"/>
    <property type="project" value="UniProtKB-KW"/>
</dbReference>
<evidence type="ECO:0000313" key="27">
    <source>
        <dbReference type="EMBL" id="KAK4874933.1"/>
    </source>
</evidence>
<keyword evidence="12" id="KW-0456">Lyase</keyword>
<evidence type="ECO:0000259" key="26">
    <source>
        <dbReference type="Pfam" id="PF03328"/>
    </source>
</evidence>
<keyword evidence="5" id="KW-0808">Transferase</keyword>
<comment type="catalytic activity">
    <reaction evidence="15">
        <text>(3S)-citramalyl-CoA = pyruvate + acetyl-CoA</text>
        <dbReference type="Rhea" id="RHEA:22612"/>
        <dbReference type="ChEBI" id="CHEBI:15361"/>
        <dbReference type="ChEBI" id="CHEBI:57288"/>
        <dbReference type="ChEBI" id="CHEBI:58668"/>
        <dbReference type="EC" id="4.1.3.25"/>
    </reaction>
</comment>
<comment type="catalytic activity">
    <reaction evidence="13">
        <text>glyoxylate + acetyl-CoA + H2O = (S)-malate + CoA + H(+)</text>
        <dbReference type="Rhea" id="RHEA:18181"/>
        <dbReference type="ChEBI" id="CHEBI:15377"/>
        <dbReference type="ChEBI" id="CHEBI:15378"/>
        <dbReference type="ChEBI" id="CHEBI:15589"/>
        <dbReference type="ChEBI" id="CHEBI:36655"/>
        <dbReference type="ChEBI" id="CHEBI:57287"/>
        <dbReference type="ChEBI" id="CHEBI:57288"/>
        <dbReference type="EC" id="2.3.3.9"/>
    </reaction>
</comment>
<proteinExistence type="inferred from homology"/>
<dbReference type="EC" id="4.1.3.25" evidence="19"/>
<evidence type="ECO:0000256" key="3">
    <source>
        <dbReference type="ARBA" id="ARBA00011233"/>
    </source>
</evidence>
<evidence type="ECO:0000256" key="6">
    <source>
        <dbReference type="ARBA" id="ARBA00022723"/>
    </source>
</evidence>
<feature type="binding site" evidence="24">
    <location>
        <position position="94"/>
    </location>
    <ligand>
        <name>substrate</name>
    </ligand>
</feature>
<dbReference type="Gene3D" id="3.20.20.60">
    <property type="entry name" value="Phosphoenolpyruvate-binding domains"/>
    <property type="match status" value="1"/>
</dbReference>
<evidence type="ECO:0000313" key="28">
    <source>
        <dbReference type="Proteomes" id="UP001353858"/>
    </source>
</evidence>
<gene>
    <name evidence="27" type="ORF">RN001_014293</name>
</gene>
<dbReference type="EC" id="3.1.2.30" evidence="18"/>
<accession>A0AAN7SLZ4</accession>
<evidence type="ECO:0000256" key="10">
    <source>
        <dbReference type="ARBA" id="ARBA00022990"/>
    </source>
</evidence>
<name>A0AAN7SLZ4_9COLE</name>
<keyword evidence="10" id="KW-0007">Acetylation</keyword>
<evidence type="ECO:0000256" key="2">
    <source>
        <dbReference type="ARBA" id="ARBA00004173"/>
    </source>
</evidence>
<dbReference type="AlphaFoldDB" id="A0AAN7SLZ4"/>
<feature type="binding site" evidence="25">
    <location>
        <position position="190"/>
    </location>
    <ligand>
        <name>Mg(2+)</name>
        <dbReference type="ChEBI" id="CHEBI:18420"/>
    </ligand>
</feature>
<dbReference type="PANTHER" id="PTHR11105:SF0">
    <property type="entry name" value="CITRAMALYL-COA LYASE, MITOCHONDRIAL"/>
    <property type="match status" value="1"/>
</dbReference>
<keyword evidence="7" id="KW-0378">Hydrolase</keyword>
<evidence type="ECO:0000256" key="17">
    <source>
        <dbReference type="ARBA" id="ARBA00061542"/>
    </source>
</evidence>
<comment type="caution">
    <text evidence="27">The sequence shown here is derived from an EMBL/GenBank/DDBJ whole genome shotgun (WGS) entry which is preliminary data.</text>
</comment>
<dbReference type="InterPro" id="IPR005000">
    <property type="entry name" value="Aldolase/citrate-lyase_domain"/>
</dbReference>